<dbReference type="PANTHER" id="PTHR23150:SF19">
    <property type="entry name" value="FORMYLGLYCINE-GENERATING ENZYME"/>
    <property type="match status" value="1"/>
</dbReference>
<evidence type="ECO:0000259" key="1">
    <source>
        <dbReference type="Pfam" id="PF03781"/>
    </source>
</evidence>
<evidence type="ECO:0000313" key="2">
    <source>
        <dbReference type="EMBL" id="GAD91328.1"/>
    </source>
</evidence>
<feature type="domain" description="Sulfatase-modifying factor enzyme-like" evidence="1">
    <location>
        <begin position="6"/>
        <end position="248"/>
    </location>
</feature>
<dbReference type="eggNOG" id="COG1262">
    <property type="taxonomic scope" value="Bacteria"/>
</dbReference>
<name>V5FHX8_9VIBR</name>
<organism evidence="2 3">
    <name type="scientific">Vibrio halioticoli NBRC 102217</name>
    <dbReference type="NCBI Taxonomy" id="1219072"/>
    <lineage>
        <taxon>Bacteria</taxon>
        <taxon>Pseudomonadati</taxon>
        <taxon>Pseudomonadota</taxon>
        <taxon>Gammaproteobacteria</taxon>
        <taxon>Vibrionales</taxon>
        <taxon>Vibrionaceae</taxon>
        <taxon>Vibrio</taxon>
    </lineage>
</organism>
<accession>V5FHX8</accession>
<reference evidence="2 3" key="1">
    <citation type="submission" date="2013-11" db="EMBL/GenBank/DDBJ databases">
        <title>Whole genome shotgun sequence of Vibrio halioticoli NBRC 102217.</title>
        <authorList>
            <person name="Isaki S."/>
            <person name="Kimura A."/>
            <person name="Ohji S."/>
            <person name="Hosoyama A."/>
            <person name="Fujita N."/>
            <person name="Hashimoto M."/>
            <person name="Hosoyama Y."/>
            <person name="Yamazoe A."/>
        </authorList>
    </citation>
    <scope>NUCLEOTIDE SEQUENCE [LARGE SCALE GENOMIC DNA]</scope>
    <source>
        <strain evidence="2 3">NBRC 102217</strain>
    </source>
</reference>
<evidence type="ECO:0000313" key="3">
    <source>
        <dbReference type="Proteomes" id="UP000017800"/>
    </source>
</evidence>
<proteinExistence type="predicted"/>
<dbReference type="OrthoDB" id="9768004at2"/>
<dbReference type="InterPro" id="IPR016187">
    <property type="entry name" value="CTDL_fold"/>
</dbReference>
<keyword evidence="3" id="KW-1185">Reference proteome</keyword>
<dbReference type="PANTHER" id="PTHR23150">
    <property type="entry name" value="SULFATASE MODIFYING FACTOR 1, 2"/>
    <property type="match status" value="1"/>
</dbReference>
<dbReference type="EMBL" id="BAUJ01000085">
    <property type="protein sequence ID" value="GAD91328.1"/>
    <property type="molecule type" value="Genomic_DNA"/>
</dbReference>
<dbReference type="Proteomes" id="UP000017800">
    <property type="component" value="Unassembled WGS sequence"/>
</dbReference>
<gene>
    <name evidence="2" type="ORF">VHA01S_085_00050</name>
</gene>
<sequence>MNKLIEMVLVSGSPYQRGSDLSPDEQPVSLVTLSDFFIDVHPVTNEEFAVFVNQKGYERAEYWSEEGFKFIQENEITEPLYWRNSKWNGAKQPVTGISWYESEAYANFVGKELPTEAQWEFAAKGNDNRLYPWGDSQPSPSIANYAPDCEPLEFDRCSTEWDAHPQNRSPFGCMDMGGNLAEWCQDNYQPNYSWDKAHSDPVYISERQADHIVRGGSGLHDEDYMRCTCRDNYPPTVRDNIVGLRCVKNL</sequence>
<dbReference type="InterPro" id="IPR005532">
    <property type="entry name" value="SUMF_dom"/>
</dbReference>
<protein>
    <recommendedName>
        <fullName evidence="1">Sulfatase-modifying factor enzyme-like domain-containing protein</fullName>
    </recommendedName>
</protein>
<dbReference type="GO" id="GO:0120147">
    <property type="term" value="F:formylglycine-generating oxidase activity"/>
    <property type="evidence" value="ECO:0007669"/>
    <property type="project" value="TreeGrafter"/>
</dbReference>
<dbReference type="Gene3D" id="3.90.1580.10">
    <property type="entry name" value="paralog of FGE (formylglycine-generating enzyme)"/>
    <property type="match status" value="1"/>
</dbReference>
<dbReference type="InterPro" id="IPR042095">
    <property type="entry name" value="SUMF_sf"/>
</dbReference>
<dbReference type="InterPro" id="IPR051043">
    <property type="entry name" value="Sulfatase_Mod_Factor_Kinase"/>
</dbReference>
<dbReference type="AlphaFoldDB" id="V5FHX8"/>
<dbReference type="Pfam" id="PF03781">
    <property type="entry name" value="FGE-sulfatase"/>
    <property type="match status" value="1"/>
</dbReference>
<dbReference type="RefSeq" id="WP_023405618.1">
    <property type="nucleotide sequence ID" value="NZ_BAUJ01000085.1"/>
</dbReference>
<comment type="caution">
    <text evidence="2">The sequence shown here is derived from an EMBL/GenBank/DDBJ whole genome shotgun (WGS) entry which is preliminary data.</text>
</comment>
<dbReference type="SUPFAM" id="SSF56436">
    <property type="entry name" value="C-type lectin-like"/>
    <property type="match status" value="1"/>
</dbReference>